<dbReference type="AlphaFoldDB" id="A0A095SPU7"/>
<keyword evidence="6" id="KW-1185">Reference proteome</keyword>
<dbReference type="Pfam" id="PF00440">
    <property type="entry name" value="TetR_N"/>
    <property type="match status" value="1"/>
</dbReference>
<name>A0A095SPU7_9GAMM</name>
<proteinExistence type="predicted"/>
<evidence type="ECO:0000313" key="5">
    <source>
        <dbReference type="EMBL" id="KGD66572.1"/>
    </source>
</evidence>
<dbReference type="STRING" id="1177154.Y5S_00239"/>
<feature type="DNA-binding region" description="H-T-H motif" evidence="2">
    <location>
        <begin position="43"/>
        <end position="62"/>
    </location>
</feature>
<dbReference type="PATRIC" id="fig|1177154.3.peg.242"/>
<feature type="domain" description="HTH tetR-type" evidence="4">
    <location>
        <begin position="20"/>
        <end position="80"/>
    </location>
</feature>
<evidence type="ECO:0000259" key="4">
    <source>
        <dbReference type="PROSITE" id="PS50977"/>
    </source>
</evidence>
<comment type="caution">
    <text evidence="5">The sequence shown here is derived from an EMBL/GenBank/DDBJ whole genome shotgun (WGS) entry which is preliminary data.</text>
</comment>
<dbReference type="PANTHER" id="PTHR30055">
    <property type="entry name" value="HTH-TYPE TRANSCRIPTIONAL REGULATOR RUTR"/>
    <property type="match status" value="1"/>
</dbReference>
<dbReference type="PRINTS" id="PR00455">
    <property type="entry name" value="HTHTETR"/>
</dbReference>
<evidence type="ECO:0000256" key="1">
    <source>
        <dbReference type="ARBA" id="ARBA00023125"/>
    </source>
</evidence>
<dbReference type="PROSITE" id="PS50977">
    <property type="entry name" value="HTH_TETR_2"/>
    <property type="match status" value="1"/>
</dbReference>
<dbReference type="InterPro" id="IPR009057">
    <property type="entry name" value="Homeodomain-like_sf"/>
</dbReference>
<organism evidence="5 6">
    <name type="scientific">Alcanivorax nanhaiticus</name>
    <dbReference type="NCBI Taxonomy" id="1177154"/>
    <lineage>
        <taxon>Bacteria</taxon>
        <taxon>Pseudomonadati</taxon>
        <taxon>Pseudomonadota</taxon>
        <taxon>Gammaproteobacteria</taxon>
        <taxon>Oceanospirillales</taxon>
        <taxon>Alcanivoracaceae</taxon>
        <taxon>Alcanivorax</taxon>
    </lineage>
</organism>
<accession>A0A095SPU7</accession>
<evidence type="ECO:0000313" key="6">
    <source>
        <dbReference type="Proteomes" id="UP000029444"/>
    </source>
</evidence>
<feature type="region of interest" description="Disordered" evidence="3">
    <location>
        <begin position="1"/>
        <end position="20"/>
    </location>
</feature>
<dbReference type="RefSeq" id="WP_052041296.1">
    <property type="nucleotide sequence ID" value="NZ_ARXV01000001.1"/>
</dbReference>
<evidence type="ECO:0000256" key="2">
    <source>
        <dbReference type="PROSITE-ProRule" id="PRU00335"/>
    </source>
</evidence>
<dbReference type="GO" id="GO:0000976">
    <property type="term" value="F:transcription cis-regulatory region binding"/>
    <property type="evidence" value="ECO:0007669"/>
    <property type="project" value="TreeGrafter"/>
</dbReference>
<dbReference type="PANTHER" id="PTHR30055:SF226">
    <property type="entry name" value="HTH-TYPE TRANSCRIPTIONAL REGULATOR PKSA"/>
    <property type="match status" value="1"/>
</dbReference>
<dbReference type="Gene3D" id="1.10.357.10">
    <property type="entry name" value="Tetracycline Repressor, domain 2"/>
    <property type="match status" value="1"/>
</dbReference>
<protein>
    <submittedName>
        <fullName evidence="5">Putative transcriptional regulator</fullName>
    </submittedName>
</protein>
<dbReference type="InterPro" id="IPR050109">
    <property type="entry name" value="HTH-type_TetR-like_transc_reg"/>
</dbReference>
<dbReference type="EMBL" id="ARXV01000001">
    <property type="protein sequence ID" value="KGD66572.1"/>
    <property type="molecule type" value="Genomic_DNA"/>
</dbReference>
<dbReference type="SUPFAM" id="SSF46689">
    <property type="entry name" value="Homeodomain-like"/>
    <property type="match status" value="1"/>
</dbReference>
<evidence type="ECO:0000256" key="3">
    <source>
        <dbReference type="SAM" id="MobiDB-lite"/>
    </source>
</evidence>
<keyword evidence="1 2" id="KW-0238">DNA-binding</keyword>
<dbReference type="Proteomes" id="UP000029444">
    <property type="component" value="Unassembled WGS sequence"/>
</dbReference>
<gene>
    <name evidence="5" type="ORF">Y5S_00239</name>
</gene>
<dbReference type="eggNOG" id="COG1309">
    <property type="taxonomic scope" value="Bacteria"/>
</dbReference>
<sequence length="224" mass="25063">MSEGAAPRRGRPPGKTGKAEETRARILLAARAVYGEQGSHGTTVQRILKEAGVSRPTFYKYFASVPEVIEEIVTACNAEVEGLFVKVFAQPQKAFYDYLPIALSGYLNWGRSLGPLMTTRFRELHDLSSPVSRHRDAHNDRIVNILHEAMVQHGRTPADVLALKTLVQGIEHLGYQFCAEAEHTDMPRYIAVMSRLCVSMLGNREDWEAMLASPFFSRLMALED</sequence>
<dbReference type="GO" id="GO:0003700">
    <property type="term" value="F:DNA-binding transcription factor activity"/>
    <property type="evidence" value="ECO:0007669"/>
    <property type="project" value="TreeGrafter"/>
</dbReference>
<dbReference type="InterPro" id="IPR001647">
    <property type="entry name" value="HTH_TetR"/>
</dbReference>
<dbReference type="OrthoDB" id="116240at2"/>
<reference evidence="5 6" key="1">
    <citation type="submission" date="2012-09" db="EMBL/GenBank/DDBJ databases">
        <title>Genome Sequence of alkane-degrading Bacterium Alcanivorax sp. 19-m-6.</title>
        <authorList>
            <person name="Lai Q."/>
            <person name="Shao Z."/>
        </authorList>
    </citation>
    <scope>NUCLEOTIDE SEQUENCE [LARGE SCALE GENOMIC DNA]</scope>
    <source>
        <strain evidence="5 6">19-m-6</strain>
    </source>
</reference>